<dbReference type="AlphaFoldDB" id="A0A409XA18"/>
<protein>
    <submittedName>
        <fullName evidence="1">Uncharacterized protein</fullName>
    </submittedName>
</protein>
<dbReference type="InParanoid" id="A0A409XA18"/>
<dbReference type="EMBL" id="NHYD01002241">
    <property type="protein sequence ID" value="PPQ87616.1"/>
    <property type="molecule type" value="Genomic_DNA"/>
</dbReference>
<evidence type="ECO:0000313" key="1">
    <source>
        <dbReference type="EMBL" id="PPQ87616.1"/>
    </source>
</evidence>
<dbReference type="OrthoDB" id="3263651at2759"/>
<dbReference type="Proteomes" id="UP000283269">
    <property type="component" value="Unassembled WGS sequence"/>
</dbReference>
<proteinExistence type="predicted"/>
<name>A0A409XA18_PSICY</name>
<accession>A0A409XA18</accession>
<evidence type="ECO:0000313" key="2">
    <source>
        <dbReference type="Proteomes" id="UP000283269"/>
    </source>
</evidence>
<organism evidence="1 2">
    <name type="scientific">Psilocybe cyanescens</name>
    <dbReference type="NCBI Taxonomy" id="93625"/>
    <lineage>
        <taxon>Eukaryota</taxon>
        <taxon>Fungi</taxon>
        <taxon>Dikarya</taxon>
        <taxon>Basidiomycota</taxon>
        <taxon>Agaricomycotina</taxon>
        <taxon>Agaricomycetes</taxon>
        <taxon>Agaricomycetidae</taxon>
        <taxon>Agaricales</taxon>
        <taxon>Agaricineae</taxon>
        <taxon>Strophariaceae</taxon>
        <taxon>Psilocybe</taxon>
    </lineage>
</organism>
<keyword evidence="2" id="KW-1185">Reference proteome</keyword>
<sequence>MSESTYQPVHLLSEKSRRLGRDTFFWLLRSGALLGGDRINQRITPLTSARLHRWIRLLDARSTAFEIYPVSLKKCAEPLTYPKERTGPNIPADSTDPLPAGDYAWNIIDQERMLYIPVHIRNHKSTFTEIASTAEKPGRAHVKDLLPWNDLPSSIEQVVAERDCGYCMVTGSRSGTTEICTSWIFPPAWAILASNAMLIRKDLLDAFQGNAFGIDVDVSFSSASEPLQSLTALPLQDDYRIVILRDMGPVGKLLTGIDSQAFFRRPQFKAQFTGPDEYFLRQHFKFCLEVHFFGGDIRAVYPREVVYERIFELGIMGEKRLASFDDPRWETELGRELLECYWHDKLSTH</sequence>
<reference evidence="1 2" key="1">
    <citation type="journal article" date="2018" name="Evol. Lett.">
        <title>Horizontal gene cluster transfer increased hallucinogenic mushroom diversity.</title>
        <authorList>
            <person name="Reynolds H.T."/>
            <person name="Vijayakumar V."/>
            <person name="Gluck-Thaler E."/>
            <person name="Korotkin H.B."/>
            <person name="Matheny P.B."/>
            <person name="Slot J.C."/>
        </authorList>
    </citation>
    <scope>NUCLEOTIDE SEQUENCE [LARGE SCALE GENOMIC DNA]</scope>
    <source>
        <strain evidence="1 2">2631</strain>
    </source>
</reference>
<comment type="caution">
    <text evidence="1">The sequence shown here is derived from an EMBL/GenBank/DDBJ whole genome shotgun (WGS) entry which is preliminary data.</text>
</comment>
<gene>
    <name evidence="1" type="ORF">CVT25_005801</name>
</gene>